<comment type="caution">
    <text evidence="1">The sequence shown here is derived from an EMBL/GenBank/DDBJ whole genome shotgun (WGS) entry which is preliminary data.</text>
</comment>
<gene>
    <name evidence="1" type="ORF">NDU88_000754</name>
</gene>
<reference evidence="1" key="1">
    <citation type="journal article" date="2022" name="bioRxiv">
        <title>Sequencing and chromosome-scale assembly of the giantPleurodeles waltlgenome.</title>
        <authorList>
            <person name="Brown T."/>
            <person name="Elewa A."/>
            <person name="Iarovenko S."/>
            <person name="Subramanian E."/>
            <person name="Araus A.J."/>
            <person name="Petzold A."/>
            <person name="Susuki M."/>
            <person name="Suzuki K.-i.T."/>
            <person name="Hayashi T."/>
            <person name="Toyoda A."/>
            <person name="Oliveira C."/>
            <person name="Osipova E."/>
            <person name="Leigh N.D."/>
            <person name="Simon A."/>
            <person name="Yun M.H."/>
        </authorList>
    </citation>
    <scope>NUCLEOTIDE SEQUENCE</scope>
    <source>
        <strain evidence="1">20211129_DDA</strain>
        <tissue evidence="1">Liver</tissue>
    </source>
</reference>
<dbReference type="Proteomes" id="UP001066276">
    <property type="component" value="Chromosome 6"/>
</dbReference>
<evidence type="ECO:0000313" key="2">
    <source>
        <dbReference type="Proteomes" id="UP001066276"/>
    </source>
</evidence>
<dbReference type="AlphaFoldDB" id="A0AAV7Q422"/>
<sequence length="68" mass="7854">MMKRDITGALGELAWYRLVLTKKRSYDEALYNRSPGSAPMMKRDIIGALGELVWYCLVLTKKRPYDEA</sequence>
<accession>A0AAV7Q422</accession>
<evidence type="ECO:0000313" key="1">
    <source>
        <dbReference type="EMBL" id="KAJ1134302.1"/>
    </source>
</evidence>
<dbReference type="EMBL" id="JANPWB010000010">
    <property type="protein sequence ID" value="KAJ1134302.1"/>
    <property type="molecule type" value="Genomic_DNA"/>
</dbReference>
<proteinExistence type="predicted"/>
<name>A0AAV7Q422_PLEWA</name>
<keyword evidence="2" id="KW-1185">Reference proteome</keyword>
<organism evidence="1 2">
    <name type="scientific">Pleurodeles waltl</name>
    <name type="common">Iberian ribbed newt</name>
    <dbReference type="NCBI Taxonomy" id="8319"/>
    <lineage>
        <taxon>Eukaryota</taxon>
        <taxon>Metazoa</taxon>
        <taxon>Chordata</taxon>
        <taxon>Craniata</taxon>
        <taxon>Vertebrata</taxon>
        <taxon>Euteleostomi</taxon>
        <taxon>Amphibia</taxon>
        <taxon>Batrachia</taxon>
        <taxon>Caudata</taxon>
        <taxon>Salamandroidea</taxon>
        <taxon>Salamandridae</taxon>
        <taxon>Pleurodelinae</taxon>
        <taxon>Pleurodeles</taxon>
    </lineage>
</organism>
<protein>
    <submittedName>
        <fullName evidence="1">Uncharacterized protein</fullName>
    </submittedName>
</protein>